<name>S0FXV8_RUMCE</name>
<accession>S0FXV8</accession>
<feature type="domain" description="Endo-alpha-N-acetylgalactosaminidase" evidence="1">
    <location>
        <begin position="150"/>
        <end position="311"/>
    </location>
</feature>
<dbReference type="Pfam" id="PF12905">
    <property type="entry name" value="Glyco_hydro_101"/>
    <property type="match status" value="1"/>
</dbReference>
<comment type="caution">
    <text evidence="2">The sequence shown here is derived from an EMBL/GenBank/DDBJ whole genome shotgun (WGS) entry which is preliminary data.</text>
</comment>
<protein>
    <recommendedName>
        <fullName evidence="1">Endo-alpha-N-acetylgalactosaminidase domain-containing protein</fullName>
    </recommendedName>
</protein>
<dbReference type="InterPro" id="IPR025706">
    <property type="entry name" value="Endoa_GalNAc"/>
</dbReference>
<dbReference type="AlphaFoldDB" id="S0FXV8"/>
<dbReference type="PATRIC" id="fig|1195236.3.peg.929"/>
<evidence type="ECO:0000259" key="1">
    <source>
        <dbReference type="Pfam" id="PF12905"/>
    </source>
</evidence>
<dbReference type="InterPro" id="IPR013780">
    <property type="entry name" value="Glyco_hydro_b"/>
</dbReference>
<organism evidence="2 3">
    <name type="scientific">Ruminiclostridium cellobioparum subsp. termitidis CT1112</name>
    <dbReference type="NCBI Taxonomy" id="1195236"/>
    <lineage>
        <taxon>Bacteria</taxon>
        <taxon>Bacillati</taxon>
        <taxon>Bacillota</taxon>
        <taxon>Clostridia</taxon>
        <taxon>Eubacteriales</taxon>
        <taxon>Oscillospiraceae</taxon>
        <taxon>Ruminiclostridium</taxon>
    </lineage>
</organism>
<dbReference type="RefSeq" id="WP_004623899.1">
    <property type="nucleotide sequence ID" value="NZ_AORV01000020.1"/>
</dbReference>
<dbReference type="Gene3D" id="2.60.40.1180">
    <property type="entry name" value="Golgi alpha-mannosidase II"/>
    <property type="match status" value="1"/>
</dbReference>
<gene>
    <name evidence="2" type="ORF">CTER_0607</name>
</gene>
<sequence length="552" mass="63330">MYKSVINKDIVNKNIMNQNIINVRIYSDKKILNPVLSADEKAVLKVEAELEDGSLAAAADLKVEFLCRTKHSSGKAEVLKVDAAGIVTPLNGGTASIEARVTYGGKTYLSDELMFVVRPFYREYHQTLTMKMFMGMEGWIENSKDLTVVQTFQSALDTIKKIDCLTRGIPKIIYLVGWQEGGHDHMYPSWFEVNHLLRREEDETALQSLKWLINEAEKYNTSVSLHINMNDAYEDSPYFQTYLDNDLLARNKDGSLLTFDFWKDRPMYCVSPTLEWEKGFAKKRIDQFCDMFPELLKSHTIHIDNWVVKSHHDGGPLSPYHNVTIEQDEEVQRKLFHYWRSKGFDVTSEGADHGRTDPKIGLQPMTWWGLKFDPMEIPASLYCGGRVDRHDGDPRFGDSMHGEDIFLRNFGKPDILEGFTDEFCSNTLMWYYLNRLERLRLENDVVYYSEGVVAGCKDGRVLIKKGDMVLRNGDILFVPVLWKEQREIMAYSRRTVHITNALPEEWSDVESVDVFGITQTGVEPLTKGIRVKDGRVELPLQAGRAVVIIPVQ</sequence>
<dbReference type="GO" id="GO:0033926">
    <property type="term" value="F:endo-alpha-N-acetylgalactosaminidase activity"/>
    <property type="evidence" value="ECO:0007669"/>
    <property type="project" value="InterPro"/>
</dbReference>
<keyword evidence="3" id="KW-1185">Reference proteome</keyword>
<proteinExistence type="predicted"/>
<dbReference type="CDD" id="cd14244">
    <property type="entry name" value="GH_101_like"/>
    <property type="match status" value="1"/>
</dbReference>
<evidence type="ECO:0000313" key="3">
    <source>
        <dbReference type="Proteomes" id="UP000014155"/>
    </source>
</evidence>
<evidence type="ECO:0000313" key="2">
    <source>
        <dbReference type="EMBL" id="EMS73403.1"/>
    </source>
</evidence>
<dbReference type="eggNOG" id="ENOG502ZB0T">
    <property type="taxonomic scope" value="Bacteria"/>
</dbReference>
<dbReference type="STRING" id="1195236.CTER_0607"/>
<dbReference type="Gene3D" id="3.20.20.80">
    <property type="entry name" value="Glycosidases"/>
    <property type="match status" value="1"/>
</dbReference>
<dbReference type="Proteomes" id="UP000014155">
    <property type="component" value="Unassembled WGS sequence"/>
</dbReference>
<dbReference type="EMBL" id="AORV01000020">
    <property type="protein sequence ID" value="EMS73403.1"/>
    <property type="molecule type" value="Genomic_DNA"/>
</dbReference>
<reference evidence="2 3" key="1">
    <citation type="journal article" date="2013" name="Genome Announc.">
        <title>Draft Genome Sequence of the Cellulolytic, Mesophilic, Anaerobic Bacterium Clostridium termitidis Strain CT1112 (DSM 5398).</title>
        <authorList>
            <person name="Lal S."/>
            <person name="Ramachandran U."/>
            <person name="Zhang X."/>
            <person name="Munir R."/>
            <person name="Sparling R."/>
            <person name="Levin D.B."/>
        </authorList>
    </citation>
    <scope>NUCLEOTIDE SEQUENCE [LARGE SCALE GENOMIC DNA]</scope>
    <source>
        <strain evidence="2 3">CT1112</strain>
    </source>
</reference>